<keyword evidence="11" id="KW-0966">Cell projection</keyword>
<dbReference type="InterPro" id="IPR012823">
    <property type="entry name" value="Flagell_FliJ"/>
</dbReference>
<comment type="similarity">
    <text evidence="2">Belongs to the FliJ family.</text>
</comment>
<dbReference type="RefSeq" id="WP_072912378.1">
    <property type="nucleotide sequence ID" value="NZ_FRAR01000010.1"/>
</dbReference>
<sequence>MKGFRFSLEPVLEQRKTKEEEALLGQAKALQECVKCQQNLDQTKQKLVEAFSYAGTLLKPEEQLQSFIYREHLQQTAQREQKHLQRAEEIFDLRRQDTMKARQERMVLEKLKEKQLTEFQARLLFLEQKEIDEMATLRYSRKA</sequence>
<dbReference type="OrthoDB" id="1727315at2"/>
<evidence type="ECO:0000256" key="4">
    <source>
        <dbReference type="ARBA" id="ARBA00022448"/>
    </source>
</evidence>
<dbReference type="GO" id="GO:0009288">
    <property type="term" value="C:bacterial-type flagellum"/>
    <property type="evidence" value="ECO:0007669"/>
    <property type="project" value="InterPro"/>
</dbReference>
<dbReference type="GO" id="GO:0015031">
    <property type="term" value="P:protein transport"/>
    <property type="evidence" value="ECO:0007669"/>
    <property type="project" value="UniProtKB-KW"/>
</dbReference>
<proteinExistence type="inferred from homology"/>
<dbReference type="GO" id="GO:0005886">
    <property type="term" value="C:plasma membrane"/>
    <property type="evidence" value="ECO:0007669"/>
    <property type="project" value="UniProtKB-SubCell"/>
</dbReference>
<evidence type="ECO:0000313" key="11">
    <source>
        <dbReference type="EMBL" id="SHK30197.1"/>
    </source>
</evidence>
<dbReference type="Pfam" id="PF02050">
    <property type="entry name" value="FliJ"/>
    <property type="match status" value="1"/>
</dbReference>
<keyword evidence="11" id="KW-0282">Flagellum</keyword>
<evidence type="ECO:0000256" key="1">
    <source>
        <dbReference type="ARBA" id="ARBA00004413"/>
    </source>
</evidence>
<evidence type="ECO:0000256" key="7">
    <source>
        <dbReference type="ARBA" id="ARBA00022795"/>
    </source>
</evidence>
<keyword evidence="8" id="KW-0653">Protein transport</keyword>
<keyword evidence="9" id="KW-0472">Membrane</keyword>
<keyword evidence="10" id="KW-1006">Bacterial flagellum protein export</keyword>
<dbReference type="GO" id="GO:0006935">
    <property type="term" value="P:chemotaxis"/>
    <property type="evidence" value="ECO:0007669"/>
    <property type="project" value="UniProtKB-KW"/>
</dbReference>
<keyword evidence="6" id="KW-0145">Chemotaxis</keyword>
<evidence type="ECO:0000256" key="6">
    <source>
        <dbReference type="ARBA" id="ARBA00022500"/>
    </source>
</evidence>
<gene>
    <name evidence="11" type="ORF">SAMN02745123_01421</name>
</gene>
<keyword evidence="12" id="KW-1185">Reference proteome</keyword>
<keyword evidence="7" id="KW-1005">Bacterial flagellum biogenesis</keyword>
<organism evidence="11 12">
    <name type="scientific">Desulforamulus aeronauticus DSM 10349</name>
    <dbReference type="NCBI Taxonomy" id="1121421"/>
    <lineage>
        <taxon>Bacteria</taxon>
        <taxon>Bacillati</taxon>
        <taxon>Bacillota</taxon>
        <taxon>Clostridia</taxon>
        <taxon>Eubacteriales</taxon>
        <taxon>Peptococcaceae</taxon>
        <taxon>Desulforamulus</taxon>
    </lineage>
</organism>
<evidence type="ECO:0000256" key="10">
    <source>
        <dbReference type="ARBA" id="ARBA00023225"/>
    </source>
</evidence>
<dbReference type="GO" id="GO:0044781">
    <property type="term" value="P:bacterial-type flagellum organization"/>
    <property type="evidence" value="ECO:0007669"/>
    <property type="project" value="UniProtKB-KW"/>
</dbReference>
<evidence type="ECO:0000256" key="5">
    <source>
        <dbReference type="ARBA" id="ARBA00022475"/>
    </source>
</evidence>
<evidence type="ECO:0000256" key="3">
    <source>
        <dbReference type="ARBA" id="ARBA00020392"/>
    </source>
</evidence>
<keyword evidence="11" id="KW-0969">Cilium</keyword>
<reference evidence="12" key="1">
    <citation type="submission" date="2016-11" db="EMBL/GenBank/DDBJ databases">
        <authorList>
            <person name="Varghese N."/>
            <person name="Submissions S."/>
        </authorList>
    </citation>
    <scope>NUCLEOTIDE SEQUENCE [LARGE SCALE GENOMIC DNA]</scope>
    <source>
        <strain evidence="12">DSM 10349</strain>
    </source>
</reference>
<accession>A0A1M6RCY0</accession>
<dbReference type="GO" id="GO:0071973">
    <property type="term" value="P:bacterial-type flagellum-dependent cell motility"/>
    <property type="evidence" value="ECO:0007669"/>
    <property type="project" value="InterPro"/>
</dbReference>
<evidence type="ECO:0000256" key="2">
    <source>
        <dbReference type="ARBA" id="ARBA00010004"/>
    </source>
</evidence>
<keyword evidence="5" id="KW-1003">Cell membrane</keyword>
<dbReference type="STRING" id="1121421.SAMN02745123_01421"/>
<dbReference type="EMBL" id="FRAR01000010">
    <property type="protein sequence ID" value="SHK30197.1"/>
    <property type="molecule type" value="Genomic_DNA"/>
</dbReference>
<dbReference type="AlphaFoldDB" id="A0A1M6RCY0"/>
<keyword evidence="4" id="KW-0813">Transport</keyword>
<dbReference type="InterPro" id="IPR053716">
    <property type="entry name" value="Flag_assembly_chemotaxis_eff"/>
</dbReference>
<evidence type="ECO:0000256" key="9">
    <source>
        <dbReference type="ARBA" id="ARBA00023136"/>
    </source>
</evidence>
<dbReference type="Gene3D" id="1.10.287.1700">
    <property type="match status" value="1"/>
</dbReference>
<dbReference type="Proteomes" id="UP000183997">
    <property type="component" value="Unassembled WGS sequence"/>
</dbReference>
<dbReference type="NCBIfam" id="TIGR02473">
    <property type="entry name" value="flagell_FliJ"/>
    <property type="match status" value="1"/>
</dbReference>
<evidence type="ECO:0000256" key="8">
    <source>
        <dbReference type="ARBA" id="ARBA00022927"/>
    </source>
</evidence>
<comment type="subcellular location">
    <subcellularLocation>
        <location evidence="1">Cell membrane</location>
        <topology evidence="1">Peripheral membrane protein</topology>
        <orientation evidence="1">Cytoplasmic side</orientation>
    </subcellularLocation>
</comment>
<evidence type="ECO:0000313" key="12">
    <source>
        <dbReference type="Proteomes" id="UP000183997"/>
    </source>
</evidence>
<protein>
    <recommendedName>
        <fullName evidence="3">Flagellar FliJ protein</fullName>
    </recommendedName>
</protein>
<name>A0A1M6RCY0_9FIRM</name>